<sequence>MIPCDVTACHGRLYKESAWMTEKNVDRLVSPWSANVFGALSAVRASKLLDAERRISNQLFCTPERPGTEGIKSQRFRTSRMRAITSETSNPKDKGILPDR</sequence>
<name>A0A4Y2AXG3_ARAVE</name>
<comment type="caution">
    <text evidence="1">The sequence shown here is derived from an EMBL/GenBank/DDBJ whole genome shotgun (WGS) entry which is preliminary data.</text>
</comment>
<dbReference type="EMBL" id="BGPR01000036">
    <property type="protein sequence ID" value="GBL84227.1"/>
    <property type="molecule type" value="Genomic_DNA"/>
</dbReference>
<evidence type="ECO:0000313" key="1">
    <source>
        <dbReference type="EMBL" id="GBL84227.1"/>
    </source>
</evidence>
<dbReference type="AlphaFoldDB" id="A0A4Y2AXG3"/>
<organism evidence="1 2">
    <name type="scientific">Araneus ventricosus</name>
    <name type="common">Orbweaver spider</name>
    <name type="synonym">Epeira ventricosa</name>
    <dbReference type="NCBI Taxonomy" id="182803"/>
    <lineage>
        <taxon>Eukaryota</taxon>
        <taxon>Metazoa</taxon>
        <taxon>Ecdysozoa</taxon>
        <taxon>Arthropoda</taxon>
        <taxon>Chelicerata</taxon>
        <taxon>Arachnida</taxon>
        <taxon>Araneae</taxon>
        <taxon>Araneomorphae</taxon>
        <taxon>Entelegynae</taxon>
        <taxon>Araneoidea</taxon>
        <taxon>Araneidae</taxon>
        <taxon>Araneus</taxon>
    </lineage>
</organism>
<gene>
    <name evidence="1" type="ORF">AVEN_118623_1</name>
</gene>
<reference evidence="1 2" key="1">
    <citation type="journal article" date="2019" name="Sci. Rep.">
        <title>Orb-weaving spider Araneus ventricosus genome elucidates the spidroin gene catalogue.</title>
        <authorList>
            <person name="Kono N."/>
            <person name="Nakamura H."/>
            <person name="Ohtoshi R."/>
            <person name="Moran D.A.P."/>
            <person name="Shinohara A."/>
            <person name="Yoshida Y."/>
            <person name="Fujiwara M."/>
            <person name="Mori M."/>
            <person name="Tomita M."/>
            <person name="Arakawa K."/>
        </authorList>
    </citation>
    <scope>NUCLEOTIDE SEQUENCE [LARGE SCALE GENOMIC DNA]</scope>
</reference>
<accession>A0A4Y2AXG3</accession>
<dbReference type="Proteomes" id="UP000499080">
    <property type="component" value="Unassembled WGS sequence"/>
</dbReference>
<proteinExistence type="predicted"/>
<protein>
    <submittedName>
        <fullName evidence="1">Uncharacterized protein</fullName>
    </submittedName>
</protein>
<keyword evidence="2" id="KW-1185">Reference proteome</keyword>
<evidence type="ECO:0000313" key="2">
    <source>
        <dbReference type="Proteomes" id="UP000499080"/>
    </source>
</evidence>